<keyword evidence="2" id="KW-1185">Reference proteome</keyword>
<feature type="non-terminal residue" evidence="1">
    <location>
        <position position="1"/>
    </location>
</feature>
<organism evidence="1 2">
    <name type="scientific">Prorocentrum cordatum</name>
    <dbReference type="NCBI Taxonomy" id="2364126"/>
    <lineage>
        <taxon>Eukaryota</taxon>
        <taxon>Sar</taxon>
        <taxon>Alveolata</taxon>
        <taxon>Dinophyceae</taxon>
        <taxon>Prorocentrales</taxon>
        <taxon>Prorocentraceae</taxon>
        <taxon>Prorocentrum</taxon>
    </lineage>
</organism>
<sequence>NIKMMGSIFQAANESRYAPDGHQKFDHQAILARGAASARLEPERDMFVPGRVVFIYQAQGQSHAAAKNGTLSTLRRIELTPNCLSDHVCSEYIRTTVEAGPRAHHPFAPVAQRREN</sequence>
<evidence type="ECO:0000313" key="1">
    <source>
        <dbReference type="EMBL" id="CAK0822632.1"/>
    </source>
</evidence>
<accession>A0ABN9RTJ9</accession>
<dbReference type="EMBL" id="CAUYUJ010008014">
    <property type="protein sequence ID" value="CAK0822632.1"/>
    <property type="molecule type" value="Genomic_DNA"/>
</dbReference>
<name>A0ABN9RTJ9_9DINO</name>
<evidence type="ECO:0000313" key="2">
    <source>
        <dbReference type="Proteomes" id="UP001189429"/>
    </source>
</evidence>
<feature type="non-terminal residue" evidence="1">
    <location>
        <position position="116"/>
    </location>
</feature>
<protein>
    <submittedName>
        <fullName evidence="1">Uncharacterized protein</fullName>
    </submittedName>
</protein>
<comment type="caution">
    <text evidence="1">The sequence shown here is derived from an EMBL/GenBank/DDBJ whole genome shotgun (WGS) entry which is preliminary data.</text>
</comment>
<proteinExistence type="predicted"/>
<reference evidence="1" key="1">
    <citation type="submission" date="2023-10" db="EMBL/GenBank/DDBJ databases">
        <authorList>
            <person name="Chen Y."/>
            <person name="Shah S."/>
            <person name="Dougan E. K."/>
            <person name="Thang M."/>
            <person name="Chan C."/>
        </authorList>
    </citation>
    <scope>NUCLEOTIDE SEQUENCE [LARGE SCALE GENOMIC DNA]</scope>
</reference>
<dbReference type="Proteomes" id="UP001189429">
    <property type="component" value="Unassembled WGS sequence"/>
</dbReference>
<gene>
    <name evidence="1" type="ORF">PCOR1329_LOCUS23605</name>
</gene>